<reference evidence="2 3" key="1">
    <citation type="submission" date="2018-08" db="EMBL/GenBank/DDBJ databases">
        <title>Pallidiluteibacterium maritimus gen. nov., sp. nov., isolated from coastal sediment.</title>
        <authorList>
            <person name="Zhou L.Y."/>
        </authorList>
    </citation>
    <scope>NUCLEOTIDE SEQUENCE [LARGE SCALE GENOMIC DNA]</scope>
    <source>
        <strain evidence="2 3">XSD2</strain>
    </source>
</reference>
<feature type="transmembrane region" description="Helical" evidence="1">
    <location>
        <begin position="29"/>
        <end position="51"/>
    </location>
</feature>
<sequence length="84" mass="9685">MHNRWCEHAVNLPATTFNKNMLYMPEKMISFFSLQLFPVAVCFFLFSVSAHGVGFEFYYYLGDSGVVLYFVYEGNAMKSRTSEG</sequence>
<organism evidence="2 3">
    <name type="scientific">Maribellus luteus</name>
    <dbReference type="NCBI Taxonomy" id="2305463"/>
    <lineage>
        <taxon>Bacteria</taxon>
        <taxon>Pseudomonadati</taxon>
        <taxon>Bacteroidota</taxon>
        <taxon>Bacteroidia</taxon>
        <taxon>Marinilabiliales</taxon>
        <taxon>Prolixibacteraceae</taxon>
        <taxon>Maribellus</taxon>
    </lineage>
</organism>
<keyword evidence="3" id="KW-1185">Reference proteome</keyword>
<feature type="transmembrane region" description="Helical" evidence="1">
    <location>
        <begin position="57"/>
        <end position="72"/>
    </location>
</feature>
<dbReference type="EMBL" id="QWGR01000003">
    <property type="protein sequence ID" value="RIJ49348.1"/>
    <property type="molecule type" value="Genomic_DNA"/>
</dbReference>
<accession>A0A399T0L9</accession>
<comment type="caution">
    <text evidence="2">The sequence shown here is derived from an EMBL/GenBank/DDBJ whole genome shotgun (WGS) entry which is preliminary data.</text>
</comment>
<evidence type="ECO:0000313" key="3">
    <source>
        <dbReference type="Proteomes" id="UP000265926"/>
    </source>
</evidence>
<proteinExistence type="predicted"/>
<dbReference type="Proteomes" id="UP000265926">
    <property type="component" value="Unassembled WGS sequence"/>
</dbReference>
<keyword evidence="1" id="KW-0812">Transmembrane</keyword>
<name>A0A399T0L9_9BACT</name>
<dbReference type="AlphaFoldDB" id="A0A399T0L9"/>
<gene>
    <name evidence="2" type="ORF">D1614_07325</name>
</gene>
<keyword evidence="1" id="KW-1133">Transmembrane helix</keyword>
<evidence type="ECO:0000313" key="2">
    <source>
        <dbReference type="EMBL" id="RIJ49348.1"/>
    </source>
</evidence>
<protein>
    <submittedName>
        <fullName evidence="2">Uncharacterized protein</fullName>
    </submittedName>
</protein>
<keyword evidence="1" id="KW-0472">Membrane</keyword>
<evidence type="ECO:0000256" key="1">
    <source>
        <dbReference type="SAM" id="Phobius"/>
    </source>
</evidence>